<evidence type="ECO:0000313" key="1">
    <source>
        <dbReference type="EMBL" id="WTP91566.1"/>
    </source>
</evidence>
<dbReference type="EMBL" id="CP108140">
    <property type="protein sequence ID" value="WTP91566.1"/>
    <property type="molecule type" value="Genomic_DNA"/>
</dbReference>
<accession>A0AAU1I9J0</accession>
<name>A0AAU1I9J0_9ACTN</name>
<organism evidence="1">
    <name type="scientific">Streptomyces sp. NBC_00180</name>
    <dbReference type="NCBI Taxonomy" id="2903632"/>
    <lineage>
        <taxon>Bacteria</taxon>
        <taxon>Bacillati</taxon>
        <taxon>Actinomycetota</taxon>
        <taxon>Actinomycetes</taxon>
        <taxon>Kitasatosporales</taxon>
        <taxon>Streptomycetaceae</taxon>
        <taxon>Streptomyces</taxon>
    </lineage>
</organism>
<protein>
    <submittedName>
        <fullName evidence="1">Uncharacterized protein</fullName>
    </submittedName>
</protein>
<reference evidence="1" key="1">
    <citation type="submission" date="2022-10" db="EMBL/GenBank/DDBJ databases">
        <title>The complete genomes of actinobacterial strains from the NBC collection.</title>
        <authorList>
            <person name="Joergensen T.S."/>
            <person name="Alvarez Arevalo M."/>
            <person name="Sterndorff E.B."/>
            <person name="Faurdal D."/>
            <person name="Vuksanovic O."/>
            <person name="Mourched A.-S."/>
            <person name="Charusanti P."/>
            <person name="Shaw S."/>
            <person name="Blin K."/>
            <person name="Weber T."/>
        </authorList>
    </citation>
    <scope>NUCLEOTIDE SEQUENCE</scope>
    <source>
        <strain evidence="1">NBC 00180</strain>
    </source>
</reference>
<gene>
    <name evidence="1" type="ORF">OG477_42730</name>
</gene>
<dbReference type="AlphaFoldDB" id="A0AAU1I9J0"/>
<sequence>MDDQQFLTAMEQHKQVDPAMAAVLAAIKATVKGGLGKLWERPQGKSYKGVCTVNGGSSKRSTT</sequence>
<proteinExistence type="predicted"/>